<dbReference type="Proteomes" id="UP001497700">
    <property type="component" value="Unassembled WGS sequence"/>
</dbReference>
<accession>A0ACB9Z6E5</accession>
<organism evidence="1 2">
    <name type="scientific">Hypoxylon rubiginosum</name>
    <dbReference type="NCBI Taxonomy" id="110542"/>
    <lineage>
        <taxon>Eukaryota</taxon>
        <taxon>Fungi</taxon>
        <taxon>Dikarya</taxon>
        <taxon>Ascomycota</taxon>
        <taxon>Pezizomycotina</taxon>
        <taxon>Sordariomycetes</taxon>
        <taxon>Xylariomycetidae</taxon>
        <taxon>Xylariales</taxon>
        <taxon>Hypoxylaceae</taxon>
        <taxon>Hypoxylon</taxon>
    </lineage>
</organism>
<dbReference type="EMBL" id="MU393451">
    <property type="protein sequence ID" value="KAI4867106.1"/>
    <property type="molecule type" value="Genomic_DNA"/>
</dbReference>
<name>A0ACB9Z6E5_9PEZI</name>
<evidence type="ECO:0000313" key="1">
    <source>
        <dbReference type="EMBL" id="KAI4867106.1"/>
    </source>
</evidence>
<protein>
    <submittedName>
        <fullName evidence="1">Uncharacterized protein</fullName>
    </submittedName>
</protein>
<sequence>MVGAPASAATPGPVGAPAPAPAPGPGASQWELAVAGWKATSWLEPQKEQQHKIPLPLPHPQLPKAPLLRRVLPTRASKRAAEEPTSEAAAKKRKTTLKPKAAESAESGEAAGAPRAPRAPKAPRAPASATQPQVEGEKPGTTKGRFNTLSPAGDCLQQPLKLESAEDSRANLGAGPRPGLPSRPAQSSKPLYQGARAGGRAGSNKFFRRILAMRTRNLRQRCYWRPRPAIPQ</sequence>
<proteinExistence type="predicted"/>
<evidence type="ECO:0000313" key="2">
    <source>
        <dbReference type="Proteomes" id="UP001497700"/>
    </source>
</evidence>
<gene>
    <name evidence="1" type="ORF">F4820DRAFT_446448</name>
</gene>
<comment type="caution">
    <text evidence="1">The sequence shown here is derived from an EMBL/GenBank/DDBJ whole genome shotgun (WGS) entry which is preliminary data.</text>
</comment>
<keyword evidence="2" id="KW-1185">Reference proteome</keyword>
<reference evidence="1 2" key="1">
    <citation type="journal article" date="2022" name="New Phytol.">
        <title>Ecological generalism drives hyperdiversity of secondary metabolite gene clusters in xylarialean endophytes.</title>
        <authorList>
            <person name="Franco M.E.E."/>
            <person name="Wisecaver J.H."/>
            <person name="Arnold A.E."/>
            <person name="Ju Y.M."/>
            <person name="Slot J.C."/>
            <person name="Ahrendt S."/>
            <person name="Moore L.P."/>
            <person name="Eastman K.E."/>
            <person name="Scott K."/>
            <person name="Konkel Z."/>
            <person name="Mondo S.J."/>
            <person name="Kuo A."/>
            <person name="Hayes R.D."/>
            <person name="Haridas S."/>
            <person name="Andreopoulos B."/>
            <person name="Riley R."/>
            <person name="LaButti K."/>
            <person name="Pangilinan J."/>
            <person name="Lipzen A."/>
            <person name="Amirebrahimi M."/>
            <person name="Yan J."/>
            <person name="Adam C."/>
            <person name="Keymanesh K."/>
            <person name="Ng V."/>
            <person name="Louie K."/>
            <person name="Northen T."/>
            <person name="Drula E."/>
            <person name="Henrissat B."/>
            <person name="Hsieh H.M."/>
            <person name="Youens-Clark K."/>
            <person name="Lutzoni F."/>
            <person name="Miadlikowska J."/>
            <person name="Eastwood D.C."/>
            <person name="Hamelin R.C."/>
            <person name="Grigoriev I.V."/>
            <person name="U'Ren J.M."/>
        </authorList>
    </citation>
    <scope>NUCLEOTIDE SEQUENCE [LARGE SCALE GENOMIC DNA]</scope>
    <source>
        <strain evidence="1 2">CBS 119005</strain>
    </source>
</reference>